<dbReference type="InterPro" id="IPR029437">
    <property type="entry name" value="HPS3_N"/>
</dbReference>
<sequence>MVRVISIHHFPSQDIQTCEEPVAVATALPNYLLLALPQHVVEVHNLETAGNVVFTFPTVDQVNHMVHCKTGNYVATLESKFSHQGTGSVYARIYSNWDVYSDYKLKDRPLQPMRARIAGRVTPSCSQSSQDGLEMIELPVKMAPISIACCQVTGNILLSSENILTIYCFHVRTHDISHLKFIDFAEYDFHFKLSFSPIKLALCENVIVAMGQKHCHLFQFGNVNNLQKSTNVPENKSSNSQQISGDKKKAANFIDWEEIMHMECGNKPDNNITPHSCKLNFNSYPIVVNLPSIVSERAAGSGVLHQNSPFHVAPKGMALSVILPSHTNSRSEYVTTLNMLQLCLASFPGHVVQEEFNCLDVLPLYLHQDNKHAVSLLVLVTTQQEGYLYQFFLPVQSDSALQQAACITVYPFTAPVLCVALEPYLLHVLTETGLETYTLKSGHRLATQMENVDNINMACPPCDDPVCLVGLRPFLGVKHLLITQSYLALLTCPENPPGTSSDGHQEGSWTLYTLKLPTPTTLYTDIMTVGSVHRWSSPTTYCHLLCEGHIILRTELYMMSQDTKEENKTLLSLYKDSCGLLADYYITCNSEKEWSLATPYYTMSGLTPFDVMERVKNMNISVSDLQSHHDGSEKYAQGLMNHLKTCLIKMDYKSEDIPFSLAVPSFAHSLLDIFEKHDPGQVSTLVLRSHLLREYSTDRVLSIMKKQLSLRPKPEPSDALALVLLCIQKGSPDQAITVLNSFSPKQLKNILADNYFLMFEGNDAKTRTWGKEDTLNFTELSTLLMDTNMEVLARVLVHLTTTTDSAMTLKQVLQAFMEYLPTRISTTGPNPNKVFQMFLEGYFNWLHLNQSEANYDVAHIEALKILVRSYLSDLQTNPFEKTSSSLFETPKSSISTLNLMTTSKHVCLTKRMRPQQTYNHKKEKLSGLFSGLRPRFLNKLPPFVLDSSKRIVPSFKMDDEEITDDYIEYHKITLTKLQSLLCWKRLPGVCAVEVYHFLKRHPQIYGNLSLLVLCMPVNEATNILMDFGPQALLQCAQYQATVVLLVCNSNIFDSKYCMNLSIVRMLPTHTLDNSSHVHEAFDCHTLLGGFPPLFLASISLELVDDASPSG</sequence>
<protein>
    <recommendedName>
        <fullName evidence="4">Hermansky-Pudlak syndrome 3 protein</fullName>
    </recommendedName>
</protein>
<reference evidence="3" key="1">
    <citation type="submission" date="2020-11" db="EMBL/GenBank/DDBJ databases">
        <authorList>
            <person name="Tran Van P."/>
        </authorList>
    </citation>
    <scope>NUCLEOTIDE SEQUENCE</scope>
</reference>
<feature type="domain" description="BLOC-2 complex member HPS3 C-terminal" evidence="2">
    <location>
        <begin position="521"/>
        <end position="797"/>
    </location>
</feature>
<gene>
    <name evidence="3" type="ORF">TDIB3V08_LOCUS4648</name>
</gene>
<dbReference type="AlphaFoldDB" id="A0A7R8Z6T8"/>
<dbReference type="InterPro" id="IPR017216">
    <property type="entry name" value="HPS3"/>
</dbReference>
<dbReference type="Pfam" id="PF14763">
    <property type="entry name" value="HPS3_C"/>
    <property type="match status" value="1"/>
</dbReference>
<evidence type="ECO:0000313" key="3">
    <source>
        <dbReference type="EMBL" id="CAD7198367.1"/>
    </source>
</evidence>
<proteinExistence type="predicted"/>
<evidence type="ECO:0000259" key="2">
    <source>
        <dbReference type="Pfam" id="PF14763"/>
    </source>
</evidence>
<feature type="domain" description="BLOC-2 complex member HPS3 N-terminal" evidence="1">
    <location>
        <begin position="368"/>
        <end position="494"/>
    </location>
</feature>
<evidence type="ECO:0000259" key="1">
    <source>
        <dbReference type="Pfam" id="PF14761"/>
    </source>
</evidence>
<dbReference type="EMBL" id="OA566148">
    <property type="protein sequence ID" value="CAD7198367.1"/>
    <property type="molecule type" value="Genomic_DNA"/>
</dbReference>
<dbReference type="PANTHER" id="PTHR28633">
    <property type="entry name" value="HERMANSKY-PUDLAK SYNDROME 3 PROTEIN"/>
    <property type="match status" value="1"/>
</dbReference>
<dbReference type="GO" id="GO:0005737">
    <property type="term" value="C:cytoplasm"/>
    <property type="evidence" value="ECO:0007669"/>
    <property type="project" value="TreeGrafter"/>
</dbReference>
<organism evidence="3">
    <name type="scientific">Timema douglasi</name>
    <name type="common">Walking stick</name>
    <dbReference type="NCBI Taxonomy" id="61478"/>
    <lineage>
        <taxon>Eukaryota</taxon>
        <taxon>Metazoa</taxon>
        <taxon>Ecdysozoa</taxon>
        <taxon>Arthropoda</taxon>
        <taxon>Hexapoda</taxon>
        <taxon>Insecta</taxon>
        <taxon>Pterygota</taxon>
        <taxon>Neoptera</taxon>
        <taxon>Polyneoptera</taxon>
        <taxon>Phasmatodea</taxon>
        <taxon>Timematodea</taxon>
        <taxon>Timematoidea</taxon>
        <taxon>Timematidae</taxon>
        <taxon>Timema</taxon>
    </lineage>
</organism>
<accession>A0A7R8Z6T8</accession>
<dbReference type="Pfam" id="PF14761">
    <property type="entry name" value="HPS3_N"/>
    <property type="match status" value="2"/>
</dbReference>
<dbReference type="PANTHER" id="PTHR28633:SF1">
    <property type="entry name" value="BLOC-2 COMPLEX MEMBER HPS3"/>
    <property type="match status" value="1"/>
</dbReference>
<feature type="domain" description="BLOC-2 complex member HPS3 N-terminal" evidence="1">
    <location>
        <begin position="4"/>
        <end position="251"/>
    </location>
</feature>
<dbReference type="InterPro" id="IPR029438">
    <property type="entry name" value="HPS3_C"/>
</dbReference>
<evidence type="ECO:0008006" key="4">
    <source>
        <dbReference type="Google" id="ProtNLM"/>
    </source>
</evidence>
<name>A0A7R8Z6T8_TIMDO</name>